<accession>A0ABT2H6E5</accession>
<gene>
    <name evidence="1" type="ORF">N1032_17365</name>
</gene>
<evidence type="ECO:0008006" key="3">
    <source>
        <dbReference type="Google" id="ProtNLM"/>
    </source>
</evidence>
<protein>
    <recommendedName>
        <fullName evidence="3">Transcriptional regulator</fullName>
    </recommendedName>
</protein>
<dbReference type="EMBL" id="JANLCJ010000007">
    <property type="protein sequence ID" value="MCS5735516.1"/>
    <property type="molecule type" value="Genomic_DNA"/>
</dbReference>
<evidence type="ECO:0000313" key="1">
    <source>
        <dbReference type="EMBL" id="MCS5735516.1"/>
    </source>
</evidence>
<name>A0ABT2H6E5_9MICO</name>
<keyword evidence="2" id="KW-1185">Reference proteome</keyword>
<organism evidence="1 2">
    <name type="scientific">Herbiconiux daphne</name>
    <dbReference type="NCBI Taxonomy" id="2970914"/>
    <lineage>
        <taxon>Bacteria</taxon>
        <taxon>Bacillati</taxon>
        <taxon>Actinomycetota</taxon>
        <taxon>Actinomycetes</taxon>
        <taxon>Micrococcales</taxon>
        <taxon>Microbacteriaceae</taxon>
        <taxon>Herbiconiux</taxon>
    </lineage>
</organism>
<sequence length="40" mass="3984">MLRSSGPEPSATIAALVAAAPPLSEAVRARLAALLVAGQR</sequence>
<comment type="caution">
    <text evidence="1">The sequence shown here is derived from an EMBL/GenBank/DDBJ whole genome shotgun (WGS) entry which is preliminary data.</text>
</comment>
<dbReference type="RefSeq" id="WP_259540460.1">
    <property type="nucleotide sequence ID" value="NZ_JANLCJ010000007.1"/>
</dbReference>
<dbReference type="Proteomes" id="UP001165586">
    <property type="component" value="Unassembled WGS sequence"/>
</dbReference>
<proteinExistence type="predicted"/>
<reference evidence="1" key="1">
    <citation type="submission" date="2022-08" db="EMBL/GenBank/DDBJ databases">
        <authorList>
            <person name="Deng Y."/>
            <person name="Han X.-F."/>
            <person name="Zhang Y.-Q."/>
        </authorList>
    </citation>
    <scope>NUCLEOTIDE SEQUENCE</scope>
    <source>
        <strain evidence="1">CPCC 203386</strain>
    </source>
</reference>
<evidence type="ECO:0000313" key="2">
    <source>
        <dbReference type="Proteomes" id="UP001165586"/>
    </source>
</evidence>